<name>A0A1D6NRU1_MAIZE</name>
<proteinExistence type="predicted"/>
<dbReference type="AlphaFoldDB" id="A0A1D6NRU1"/>
<organism evidence="2">
    <name type="scientific">Zea mays</name>
    <name type="common">Maize</name>
    <dbReference type="NCBI Taxonomy" id="4577"/>
    <lineage>
        <taxon>Eukaryota</taxon>
        <taxon>Viridiplantae</taxon>
        <taxon>Streptophyta</taxon>
        <taxon>Embryophyta</taxon>
        <taxon>Tracheophyta</taxon>
        <taxon>Spermatophyta</taxon>
        <taxon>Magnoliopsida</taxon>
        <taxon>Liliopsida</taxon>
        <taxon>Poales</taxon>
        <taxon>Poaceae</taxon>
        <taxon>PACMAD clade</taxon>
        <taxon>Panicoideae</taxon>
        <taxon>Andropogonodae</taxon>
        <taxon>Andropogoneae</taxon>
        <taxon>Tripsacinae</taxon>
        <taxon>Zea</taxon>
    </lineage>
</organism>
<dbReference type="EMBL" id="CM000785">
    <property type="protein sequence ID" value="AQL01003.1"/>
    <property type="molecule type" value="Genomic_DNA"/>
</dbReference>
<dbReference type="InterPro" id="IPR040015">
    <property type="entry name" value="UBL3-like"/>
</dbReference>
<dbReference type="IntAct" id="A0A1D6NRU1">
    <property type="interactions" value="3"/>
</dbReference>
<sequence length="212" mass="23539">MAGVKEPIEVKFRLSDGTDIGPSKYDPNTTVAALKEFVLARWPQDKEIAPKTVNDVKLINVGRILENSRTLAESRVPVGEVPGSVITMHVVNKLLVKNMPSQNHRKSDQRSNSQTLRSQTDVDARYCDVDASSNVYIGVHRDQSQVHLAIDSIYSSQPKPRVGVTASHIWLEKLMLAVVFECARSSQGPGKTLKSVWTQGIGCLLFCNVWRQ</sequence>
<dbReference type="Gene3D" id="3.10.20.90">
    <property type="entry name" value="Phosphatidylinositol 3-kinase Catalytic Subunit, Chain A, domain 1"/>
    <property type="match status" value="1"/>
</dbReference>
<dbReference type="SUPFAM" id="SSF54236">
    <property type="entry name" value="Ubiquitin-like"/>
    <property type="match status" value="1"/>
</dbReference>
<feature type="region of interest" description="Disordered" evidence="1">
    <location>
        <begin position="100"/>
        <end position="119"/>
    </location>
</feature>
<evidence type="ECO:0000313" key="2">
    <source>
        <dbReference type="EMBL" id="AQL01003.1"/>
    </source>
</evidence>
<dbReference type="InParanoid" id="A0A1D6NRU1"/>
<dbReference type="SMR" id="A0A1D6NRU1"/>
<accession>A0A1D6NRU1</accession>
<dbReference type="InterPro" id="IPR029071">
    <property type="entry name" value="Ubiquitin-like_domsf"/>
</dbReference>
<dbReference type="PANTHER" id="PTHR13169">
    <property type="entry name" value="UBIQUITIN-LIKE PROTEIN 3 HCG-1 PROTEIN"/>
    <property type="match status" value="1"/>
</dbReference>
<gene>
    <name evidence="2" type="ORF">ZEAMMB73_Zm00001d044844</name>
</gene>
<protein>
    <submittedName>
        <fullName evidence="2">Membrane-anchored ubiquitin-fold protein 6</fullName>
    </submittedName>
</protein>
<evidence type="ECO:0000256" key="1">
    <source>
        <dbReference type="SAM" id="MobiDB-lite"/>
    </source>
</evidence>
<dbReference type="ExpressionAtlas" id="A0A1D6NRU1">
    <property type="expression patterns" value="baseline and differential"/>
</dbReference>
<dbReference type="Pfam" id="PF13881">
    <property type="entry name" value="Rad60-SLD_2"/>
    <property type="match status" value="1"/>
</dbReference>
<dbReference type="PANTHER" id="PTHR13169:SF9">
    <property type="entry name" value="MEMBRANE-ANCHORED UBIQUITIN-FOLD PROTEIN 2"/>
    <property type="match status" value="1"/>
</dbReference>
<feature type="compositionally biased region" description="Polar residues" evidence="1">
    <location>
        <begin position="110"/>
        <end position="119"/>
    </location>
</feature>
<dbReference type="InterPro" id="IPR039540">
    <property type="entry name" value="UBL3-like_ubiquitin_dom"/>
</dbReference>
<reference evidence="2" key="1">
    <citation type="submission" date="2015-12" db="EMBL/GenBank/DDBJ databases">
        <title>Update maize B73 reference genome by single molecule sequencing technologies.</title>
        <authorList>
            <consortium name="Maize Genome Sequencing Project"/>
            <person name="Ware D."/>
        </authorList>
    </citation>
    <scope>NUCLEOTIDE SEQUENCE</scope>
    <source>
        <tissue evidence="2">Seedling</tissue>
    </source>
</reference>
<dbReference type="CDD" id="cd01814">
    <property type="entry name" value="Ubl_MUBs_plant"/>
    <property type="match status" value="1"/>
</dbReference>
<dbReference type="InterPro" id="IPR000626">
    <property type="entry name" value="Ubiquitin-like_dom"/>
</dbReference>
<dbReference type="PROSITE" id="PS50053">
    <property type="entry name" value="UBIQUITIN_2"/>
    <property type="match status" value="1"/>
</dbReference>